<organism evidence="4 5">
    <name type="scientific">Rhizodiscina lignyota</name>
    <dbReference type="NCBI Taxonomy" id="1504668"/>
    <lineage>
        <taxon>Eukaryota</taxon>
        <taxon>Fungi</taxon>
        <taxon>Dikarya</taxon>
        <taxon>Ascomycota</taxon>
        <taxon>Pezizomycotina</taxon>
        <taxon>Dothideomycetes</taxon>
        <taxon>Pleosporomycetidae</taxon>
        <taxon>Aulographales</taxon>
        <taxon>Rhizodiscinaceae</taxon>
        <taxon>Rhizodiscina</taxon>
    </lineage>
</organism>
<dbReference type="AlphaFoldDB" id="A0A9P4ID32"/>
<evidence type="ECO:0000256" key="3">
    <source>
        <dbReference type="SAM" id="SignalP"/>
    </source>
</evidence>
<feature type="signal peptide" evidence="3">
    <location>
        <begin position="1"/>
        <end position="17"/>
    </location>
</feature>
<comment type="caution">
    <text evidence="4">The sequence shown here is derived from an EMBL/GenBank/DDBJ whole genome shotgun (WGS) entry which is preliminary data.</text>
</comment>
<keyword evidence="2" id="KW-0812">Transmembrane</keyword>
<name>A0A9P4ID32_9PEZI</name>
<evidence type="ECO:0000256" key="1">
    <source>
        <dbReference type="SAM" id="MobiDB-lite"/>
    </source>
</evidence>
<protein>
    <submittedName>
        <fullName evidence="4">Uncharacterized protein</fullName>
    </submittedName>
</protein>
<feature type="transmembrane region" description="Helical" evidence="2">
    <location>
        <begin position="136"/>
        <end position="156"/>
    </location>
</feature>
<keyword evidence="3" id="KW-0732">Signal</keyword>
<feature type="compositionally biased region" description="Low complexity" evidence="1">
    <location>
        <begin position="92"/>
        <end position="108"/>
    </location>
</feature>
<evidence type="ECO:0000256" key="2">
    <source>
        <dbReference type="SAM" id="Phobius"/>
    </source>
</evidence>
<evidence type="ECO:0000313" key="5">
    <source>
        <dbReference type="Proteomes" id="UP000799772"/>
    </source>
</evidence>
<keyword evidence="2" id="KW-0472">Membrane</keyword>
<keyword evidence="2" id="KW-1133">Transmembrane helix</keyword>
<feature type="region of interest" description="Disordered" evidence="1">
    <location>
        <begin position="86"/>
        <end position="131"/>
    </location>
</feature>
<gene>
    <name evidence="4" type="ORF">NA57DRAFT_56971</name>
</gene>
<dbReference type="Proteomes" id="UP000799772">
    <property type="component" value="Unassembled WGS sequence"/>
</dbReference>
<dbReference type="EMBL" id="ML978127">
    <property type="protein sequence ID" value="KAF2097788.1"/>
    <property type="molecule type" value="Genomic_DNA"/>
</dbReference>
<feature type="compositionally biased region" description="Low complexity" evidence="1">
    <location>
        <begin position="117"/>
        <end position="131"/>
    </location>
</feature>
<evidence type="ECO:0000313" key="4">
    <source>
        <dbReference type="EMBL" id="KAF2097788.1"/>
    </source>
</evidence>
<proteinExistence type="predicted"/>
<accession>A0A9P4ID32</accession>
<reference evidence="4" key="1">
    <citation type="journal article" date="2020" name="Stud. Mycol.">
        <title>101 Dothideomycetes genomes: a test case for predicting lifestyles and emergence of pathogens.</title>
        <authorList>
            <person name="Haridas S."/>
            <person name="Albert R."/>
            <person name="Binder M."/>
            <person name="Bloem J."/>
            <person name="Labutti K."/>
            <person name="Salamov A."/>
            <person name="Andreopoulos B."/>
            <person name="Baker S."/>
            <person name="Barry K."/>
            <person name="Bills G."/>
            <person name="Bluhm B."/>
            <person name="Cannon C."/>
            <person name="Castanera R."/>
            <person name="Culley D."/>
            <person name="Daum C."/>
            <person name="Ezra D."/>
            <person name="Gonzalez J."/>
            <person name="Henrissat B."/>
            <person name="Kuo A."/>
            <person name="Liang C."/>
            <person name="Lipzen A."/>
            <person name="Lutzoni F."/>
            <person name="Magnuson J."/>
            <person name="Mondo S."/>
            <person name="Nolan M."/>
            <person name="Ohm R."/>
            <person name="Pangilinan J."/>
            <person name="Park H.-J."/>
            <person name="Ramirez L."/>
            <person name="Alfaro M."/>
            <person name="Sun H."/>
            <person name="Tritt A."/>
            <person name="Yoshinaga Y."/>
            <person name="Zwiers L.-H."/>
            <person name="Turgeon B."/>
            <person name="Goodwin S."/>
            <person name="Spatafora J."/>
            <person name="Crous P."/>
            <person name="Grigoriev I."/>
        </authorList>
    </citation>
    <scope>NUCLEOTIDE SEQUENCE</scope>
    <source>
        <strain evidence="4">CBS 133067</strain>
    </source>
</reference>
<feature type="chain" id="PRO_5040401172" evidence="3">
    <location>
        <begin position="18"/>
        <end position="157"/>
    </location>
</feature>
<sequence length="157" mass="15037">MRASFALLALTAVAVSAQSLDNSFMTAVPGCNEGLDKYDACVSSAVDAVDYEKDGALCTAYSGIATCLSSFCGTAATLPDSLTKTCPGGGSSPTSGSGSGSNNAATTGAGSGGSGSGAQETGTAQQQQGNTASRNVGAMGVVIGGIAFAVGSLAVML</sequence>
<keyword evidence="5" id="KW-1185">Reference proteome</keyword>